<organism evidence="1 2">
    <name type="scientific">Psychrobacter luti</name>
    <dbReference type="NCBI Taxonomy" id="198481"/>
    <lineage>
        <taxon>Bacteria</taxon>
        <taxon>Pseudomonadati</taxon>
        <taxon>Pseudomonadota</taxon>
        <taxon>Gammaproteobacteria</taxon>
        <taxon>Moraxellales</taxon>
        <taxon>Moraxellaceae</taxon>
        <taxon>Psychrobacter</taxon>
    </lineage>
</organism>
<gene>
    <name evidence="1" type="ORF">FHS24_000591</name>
</gene>
<keyword evidence="2" id="KW-1185">Reference proteome</keyword>
<evidence type="ECO:0000313" key="1">
    <source>
        <dbReference type="EMBL" id="MBB3106100.1"/>
    </source>
</evidence>
<name>A0A839TB02_9GAMM</name>
<sequence>MTTSSRLIPTFIFLNHFSHTQLLSLMSALCYPAFLNKLSKQRHKLLSVSVTDRSSYVKNMAYLGFITVPNYSAV</sequence>
<dbReference type="EMBL" id="JACHXL010000001">
    <property type="protein sequence ID" value="MBB3106100.1"/>
    <property type="molecule type" value="Genomic_DNA"/>
</dbReference>
<proteinExistence type="predicted"/>
<dbReference type="Proteomes" id="UP000588111">
    <property type="component" value="Unassembled WGS sequence"/>
</dbReference>
<reference evidence="1 2" key="1">
    <citation type="submission" date="2020-08" db="EMBL/GenBank/DDBJ databases">
        <title>Genomic Encyclopedia of Type Strains, Phase III (KMG-III): the genomes of soil and plant-associated and newly described type strains.</title>
        <authorList>
            <person name="Whitman W."/>
        </authorList>
    </citation>
    <scope>NUCLEOTIDE SEQUENCE [LARGE SCALE GENOMIC DNA]</scope>
    <source>
        <strain evidence="1 2">CECT 5885</strain>
    </source>
</reference>
<accession>A0A839TB02</accession>
<dbReference type="AlphaFoldDB" id="A0A839TB02"/>
<evidence type="ECO:0000313" key="2">
    <source>
        <dbReference type="Proteomes" id="UP000588111"/>
    </source>
</evidence>
<protein>
    <submittedName>
        <fullName evidence="1">Uncharacterized protein</fullName>
    </submittedName>
</protein>
<comment type="caution">
    <text evidence="1">The sequence shown here is derived from an EMBL/GenBank/DDBJ whole genome shotgun (WGS) entry which is preliminary data.</text>
</comment>